<name>A0A933LRR5_UNCTE</name>
<dbReference type="InterPro" id="IPR020627">
    <property type="entry name" value="KhpA"/>
</dbReference>
<evidence type="ECO:0000256" key="3">
    <source>
        <dbReference type="HAMAP-Rule" id="MF_00088"/>
    </source>
</evidence>
<comment type="subunit">
    <text evidence="3">Forms a complex with KhpB.</text>
</comment>
<accession>A0A933LRR5</accession>
<dbReference type="InterPro" id="IPR009019">
    <property type="entry name" value="KH_sf_prok-type"/>
</dbReference>
<dbReference type="EMBL" id="JACQWF010000425">
    <property type="protein sequence ID" value="MBI4596656.1"/>
    <property type="molecule type" value="Genomic_DNA"/>
</dbReference>
<comment type="subcellular location">
    <subcellularLocation>
        <location evidence="3">Cytoplasm</location>
    </subcellularLocation>
</comment>
<gene>
    <name evidence="3" type="primary">khpA</name>
    <name evidence="4" type="ORF">HY730_09850</name>
</gene>
<dbReference type="CDD" id="cd22533">
    <property type="entry name" value="KH-II_YlqC-like"/>
    <property type="match status" value="1"/>
</dbReference>
<evidence type="ECO:0000256" key="1">
    <source>
        <dbReference type="ARBA" id="ARBA00022490"/>
    </source>
</evidence>
<dbReference type="Proteomes" id="UP000772181">
    <property type="component" value="Unassembled WGS sequence"/>
</dbReference>
<sequence length="77" mass="8685">MMKELITFIAKSLVDKPEEVKVMEFEGEKTTVLELRVAQEDLGKVIGKQGRTARAMRTILNAAATKIRKRAVLEILE</sequence>
<dbReference type="SUPFAM" id="SSF54814">
    <property type="entry name" value="Prokaryotic type KH domain (KH-domain type II)"/>
    <property type="match status" value="1"/>
</dbReference>
<dbReference type="GO" id="GO:0008360">
    <property type="term" value="P:regulation of cell shape"/>
    <property type="evidence" value="ECO:0007669"/>
    <property type="project" value="UniProtKB-KW"/>
</dbReference>
<keyword evidence="3" id="KW-0143">Chaperone</keyword>
<comment type="function">
    <text evidence="3">A probable RNA chaperone. Forms a complex with KhpB which binds to cellular RNA and controls its expression. Plays a role in peptidoglycan (PG) homeostasis and cell length regulation.</text>
</comment>
<comment type="similarity">
    <text evidence="3">Belongs to the KhpA RNA-binding protein family.</text>
</comment>
<dbReference type="PROSITE" id="PS50084">
    <property type="entry name" value="KH_TYPE_1"/>
    <property type="match status" value="1"/>
</dbReference>
<dbReference type="PANTHER" id="PTHR34654">
    <property type="entry name" value="UPF0109 PROTEIN SCO5592"/>
    <property type="match status" value="1"/>
</dbReference>
<keyword evidence="2 3" id="KW-0694">RNA-binding</keyword>
<evidence type="ECO:0000256" key="2">
    <source>
        <dbReference type="ARBA" id="ARBA00022884"/>
    </source>
</evidence>
<dbReference type="GO" id="GO:0071555">
    <property type="term" value="P:cell wall organization"/>
    <property type="evidence" value="ECO:0007669"/>
    <property type="project" value="UniProtKB-KW"/>
</dbReference>
<dbReference type="NCBIfam" id="NF001748">
    <property type="entry name" value="PRK00468.1"/>
    <property type="match status" value="1"/>
</dbReference>
<organism evidence="4 5">
    <name type="scientific">Tectimicrobiota bacterium</name>
    <dbReference type="NCBI Taxonomy" id="2528274"/>
    <lineage>
        <taxon>Bacteria</taxon>
        <taxon>Pseudomonadati</taxon>
        <taxon>Nitrospinota/Tectimicrobiota group</taxon>
        <taxon>Candidatus Tectimicrobiota</taxon>
    </lineage>
</organism>
<evidence type="ECO:0000313" key="4">
    <source>
        <dbReference type="EMBL" id="MBI4596656.1"/>
    </source>
</evidence>
<dbReference type="GO" id="GO:0009252">
    <property type="term" value="P:peptidoglycan biosynthetic process"/>
    <property type="evidence" value="ECO:0007669"/>
    <property type="project" value="UniProtKB-UniRule"/>
</dbReference>
<dbReference type="Pfam" id="PF13083">
    <property type="entry name" value="KH_KhpA-B"/>
    <property type="match status" value="1"/>
</dbReference>
<comment type="caution">
    <text evidence="4">The sequence shown here is derived from an EMBL/GenBank/DDBJ whole genome shotgun (WGS) entry which is preliminary data.</text>
</comment>
<keyword evidence="3" id="KW-0961">Cell wall biogenesis/degradation</keyword>
<dbReference type="InterPro" id="IPR015946">
    <property type="entry name" value="KH_dom-like_a/b"/>
</dbReference>
<proteinExistence type="inferred from homology"/>
<dbReference type="GO" id="GO:0003723">
    <property type="term" value="F:RNA binding"/>
    <property type="evidence" value="ECO:0007669"/>
    <property type="project" value="UniProtKB-UniRule"/>
</dbReference>
<reference evidence="4" key="1">
    <citation type="submission" date="2020-07" db="EMBL/GenBank/DDBJ databases">
        <title>Huge and variable diversity of episymbiotic CPR bacteria and DPANN archaea in groundwater ecosystems.</title>
        <authorList>
            <person name="He C.Y."/>
            <person name="Keren R."/>
            <person name="Whittaker M."/>
            <person name="Farag I.F."/>
            <person name="Doudna J."/>
            <person name="Cate J.H.D."/>
            <person name="Banfield J.F."/>
        </authorList>
    </citation>
    <scope>NUCLEOTIDE SEQUENCE</scope>
    <source>
        <strain evidence="4">NC_groundwater_1482_Ag_S-0.65um_47_24</strain>
    </source>
</reference>
<evidence type="ECO:0000313" key="5">
    <source>
        <dbReference type="Proteomes" id="UP000772181"/>
    </source>
</evidence>
<keyword evidence="1 3" id="KW-0963">Cytoplasm</keyword>
<dbReference type="Gene3D" id="3.30.300.20">
    <property type="match status" value="1"/>
</dbReference>
<dbReference type="GO" id="GO:0005737">
    <property type="term" value="C:cytoplasm"/>
    <property type="evidence" value="ECO:0007669"/>
    <property type="project" value="UniProtKB-SubCell"/>
</dbReference>
<protein>
    <recommendedName>
        <fullName evidence="3">RNA-binding protein KhpA</fullName>
    </recommendedName>
    <alternativeName>
        <fullName evidence="3">KH-domain protein A</fullName>
    </alternativeName>
</protein>
<dbReference type="AlphaFoldDB" id="A0A933LRR5"/>
<keyword evidence="3" id="KW-0133">Cell shape</keyword>
<dbReference type="PANTHER" id="PTHR34654:SF1">
    <property type="entry name" value="RNA-BINDING PROTEIN KHPA"/>
    <property type="match status" value="1"/>
</dbReference>
<dbReference type="HAMAP" id="MF_00088">
    <property type="entry name" value="KhpA"/>
    <property type="match status" value="1"/>
</dbReference>